<reference evidence="1 2" key="2">
    <citation type="journal article" date="2022" name="Mol. Ecol. Resour.">
        <title>The genomes of chicory, endive, great burdock and yacon provide insights into Asteraceae paleo-polyploidization history and plant inulin production.</title>
        <authorList>
            <person name="Fan W."/>
            <person name="Wang S."/>
            <person name="Wang H."/>
            <person name="Wang A."/>
            <person name="Jiang F."/>
            <person name="Liu H."/>
            <person name="Zhao H."/>
            <person name="Xu D."/>
            <person name="Zhang Y."/>
        </authorList>
    </citation>
    <scope>NUCLEOTIDE SEQUENCE [LARGE SCALE GENOMIC DNA]</scope>
    <source>
        <strain evidence="2">cv. Yunnan</strain>
        <tissue evidence="1">Leaves</tissue>
    </source>
</reference>
<evidence type="ECO:0000313" key="2">
    <source>
        <dbReference type="Proteomes" id="UP001056120"/>
    </source>
</evidence>
<reference evidence="2" key="1">
    <citation type="journal article" date="2022" name="Mol. Ecol. Resour.">
        <title>The genomes of chicory, endive, great burdock and yacon provide insights into Asteraceae palaeo-polyploidization history and plant inulin production.</title>
        <authorList>
            <person name="Fan W."/>
            <person name="Wang S."/>
            <person name="Wang H."/>
            <person name="Wang A."/>
            <person name="Jiang F."/>
            <person name="Liu H."/>
            <person name="Zhao H."/>
            <person name="Xu D."/>
            <person name="Zhang Y."/>
        </authorList>
    </citation>
    <scope>NUCLEOTIDE SEQUENCE [LARGE SCALE GENOMIC DNA]</scope>
    <source>
        <strain evidence="2">cv. Yunnan</strain>
    </source>
</reference>
<proteinExistence type="predicted"/>
<organism evidence="1 2">
    <name type="scientific">Smallanthus sonchifolius</name>
    <dbReference type="NCBI Taxonomy" id="185202"/>
    <lineage>
        <taxon>Eukaryota</taxon>
        <taxon>Viridiplantae</taxon>
        <taxon>Streptophyta</taxon>
        <taxon>Embryophyta</taxon>
        <taxon>Tracheophyta</taxon>
        <taxon>Spermatophyta</taxon>
        <taxon>Magnoliopsida</taxon>
        <taxon>eudicotyledons</taxon>
        <taxon>Gunneridae</taxon>
        <taxon>Pentapetalae</taxon>
        <taxon>asterids</taxon>
        <taxon>campanulids</taxon>
        <taxon>Asterales</taxon>
        <taxon>Asteraceae</taxon>
        <taxon>Asteroideae</taxon>
        <taxon>Heliantheae alliance</taxon>
        <taxon>Millerieae</taxon>
        <taxon>Smallanthus</taxon>
    </lineage>
</organism>
<dbReference type="Proteomes" id="UP001056120">
    <property type="component" value="Linkage Group LG19"/>
</dbReference>
<evidence type="ECO:0000313" key="1">
    <source>
        <dbReference type="EMBL" id="KAI3744585.1"/>
    </source>
</evidence>
<keyword evidence="2" id="KW-1185">Reference proteome</keyword>
<gene>
    <name evidence="1" type="ORF">L1987_57669</name>
</gene>
<name>A0ACB9DDH9_9ASTR</name>
<sequence length="93" mass="10467">MVDQGCTPFGYMMMQMVVAHAGRCAERVVLGDDITDGGPSMIYKRSQRVGLANRADSTDRELVKYRLDDPHVIPADMIVEVLELFTHELKNLQ</sequence>
<dbReference type="EMBL" id="CM042036">
    <property type="protein sequence ID" value="KAI3744585.1"/>
    <property type="molecule type" value="Genomic_DNA"/>
</dbReference>
<comment type="caution">
    <text evidence="1">The sequence shown here is derived from an EMBL/GenBank/DDBJ whole genome shotgun (WGS) entry which is preliminary data.</text>
</comment>
<accession>A0ACB9DDH9</accession>
<protein>
    <submittedName>
        <fullName evidence="1">Uncharacterized protein</fullName>
    </submittedName>
</protein>